<accession>A0A4S4P050</accession>
<name>A0A4S4P050_9BACT</name>
<dbReference type="RefSeq" id="WP_136456924.1">
    <property type="nucleotide sequence ID" value="NZ_SRSF01000001.1"/>
</dbReference>
<sequence length="466" mass="51103">MKVVFALVLISLLYACTDPITVGSELLDSDRASVGERTDLPFTTRVVREDSLLSYNGTSVQFNDERAVPTPGAFTFGQIEEPTFGTTRHSVYLTPRLPRNASGLPIVPQFASLLNVTIDSVVVILPIDTVRAFYGSGRTFPYQAFEISEPIGFLSDYYTDDSFPTEGTNLGYDGSFTATKEATLVRDTSITSPAVERAHVRVRLSDDFAARIDALPAESYTTDSTFRDDFAGIYLTPDGPSQALVTLAAAEPANQTPYSGFNFYFQDSTGQPAFYRMGFLLALPNNDYDYSGSLVEPLLEPGPDNEMVAVAGQGGVMTEINLEDIGSLENRVINRAVLEIPVANVEGVSYSDYPLPTRLELFYRASQDGPLLFIEDRVELVRTRASNANVNFFLGGGLETEDNVRLYSPAFSIHMQRIIDGEVPPRLYLRVTPLETNEIRAARALLNGPAAGVNPARIRVTFTDLD</sequence>
<dbReference type="AlphaFoldDB" id="A0A4S4P050"/>
<keyword evidence="2" id="KW-1185">Reference proteome</keyword>
<dbReference type="Proteomes" id="UP000308528">
    <property type="component" value="Unassembled WGS sequence"/>
</dbReference>
<dbReference type="OrthoDB" id="1490188at2"/>
<reference evidence="1 2" key="1">
    <citation type="submission" date="2019-04" db="EMBL/GenBank/DDBJ databases">
        <title>Lewinella litorea sp. nov., isolated from a marine sand.</title>
        <authorList>
            <person name="Yoon J.-H."/>
        </authorList>
    </citation>
    <scope>NUCLEOTIDE SEQUENCE [LARGE SCALE GENOMIC DNA]</scope>
    <source>
        <strain evidence="1 2">HSMS-39</strain>
    </source>
</reference>
<dbReference type="EMBL" id="SRSF01000001">
    <property type="protein sequence ID" value="THH41940.1"/>
    <property type="molecule type" value="Genomic_DNA"/>
</dbReference>
<proteinExistence type="predicted"/>
<evidence type="ECO:0000313" key="2">
    <source>
        <dbReference type="Proteomes" id="UP000308528"/>
    </source>
</evidence>
<comment type="caution">
    <text evidence="1">The sequence shown here is derived from an EMBL/GenBank/DDBJ whole genome shotgun (WGS) entry which is preliminary data.</text>
</comment>
<organism evidence="1 2">
    <name type="scientific">Neolewinella litorea</name>
    <dbReference type="NCBI Taxonomy" id="2562452"/>
    <lineage>
        <taxon>Bacteria</taxon>
        <taxon>Pseudomonadati</taxon>
        <taxon>Bacteroidota</taxon>
        <taxon>Saprospiria</taxon>
        <taxon>Saprospirales</taxon>
        <taxon>Lewinellaceae</taxon>
        <taxon>Neolewinella</taxon>
    </lineage>
</organism>
<evidence type="ECO:0000313" key="1">
    <source>
        <dbReference type="EMBL" id="THH41940.1"/>
    </source>
</evidence>
<gene>
    <name evidence="1" type="ORF">E4021_04960</name>
</gene>
<dbReference type="PROSITE" id="PS51257">
    <property type="entry name" value="PROKAR_LIPOPROTEIN"/>
    <property type="match status" value="1"/>
</dbReference>
<protein>
    <submittedName>
        <fullName evidence="1">DUF4270 family protein</fullName>
    </submittedName>
</protein>